<gene>
    <name evidence="3" type="ORF">FHS22_000143</name>
</gene>
<feature type="transmembrane region" description="Helical" evidence="2">
    <location>
        <begin position="48"/>
        <end position="72"/>
    </location>
</feature>
<dbReference type="EMBL" id="JACHJJ010000001">
    <property type="protein sequence ID" value="MBB5960905.1"/>
    <property type="molecule type" value="Genomic_DNA"/>
</dbReference>
<comment type="caution">
    <text evidence="3">The sequence shown here is derived from an EMBL/GenBank/DDBJ whole genome shotgun (WGS) entry which is preliminary data.</text>
</comment>
<feature type="transmembrane region" description="Helical" evidence="2">
    <location>
        <begin position="79"/>
        <end position="99"/>
    </location>
</feature>
<dbReference type="RefSeq" id="WP_184937374.1">
    <property type="nucleotide sequence ID" value="NZ_BAAAWZ010000001.1"/>
</dbReference>
<feature type="region of interest" description="Disordered" evidence="1">
    <location>
        <begin position="1"/>
        <end position="47"/>
    </location>
</feature>
<dbReference type="Proteomes" id="UP000562352">
    <property type="component" value="Unassembled WGS sequence"/>
</dbReference>
<evidence type="ECO:0000313" key="4">
    <source>
        <dbReference type="Proteomes" id="UP000562352"/>
    </source>
</evidence>
<evidence type="ECO:0000256" key="1">
    <source>
        <dbReference type="SAM" id="MobiDB-lite"/>
    </source>
</evidence>
<keyword evidence="4" id="KW-1185">Reference proteome</keyword>
<sequence>MTTPGDPPQDPPSQDPRPGERPPGGGSGTPGPPPGGGPPPPPGGPSGASVGMALLGVVVYVVVNVLFGFIALGTGSTTGFAVVAALLALLTFGSGVVLVKSGTPLARGMGVGLMIGWGLVTVLSAGFCTGVNPGLYQ</sequence>
<feature type="compositionally biased region" description="Pro residues" evidence="1">
    <location>
        <begin position="30"/>
        <end position="44"/>
    </location>
</feature>
<name>A0A841CY81_PLAVE</name>
<reference evidence="3 4" key="1">
    <citation type="submission" date="2020-08" db="EMBL/GenBank/DDBJ databases">
        <title>Genomic Encyclopedia of Type Strains, Phase III (KMG-III): the genomes of soil and plant-associated and newly described type strains.</title>
        <authorList>
            <person name="Whitman W."/>
        </authorList>
    </citation>
    <scope>NUCLEOTIDE SEQUENCE [LARGE SCALE GENOMIC DNA]</scope>
    <source>
        <strain evidence="3 4">CECT 3303</strain>
    </source>
</reference>
<protein>
    <submittedName>
        <fullName evidence="3">Uncharacterized protein</fullName>
    </submittedName>
</protein>
<keyword evidence="2" id="KW-1133">Transmembrane helix</keyword>
<dbReference type="AlphaFoldDB" id="A0A841CY81"/>
<feature type="compositionally biased region" description="Pro residues" evidence="1">
    <location>
        <begin position="1"/>
        <end position="15"/>
    </location>
</feature>
<organism evidence="3 4">
    <name type="scientific">Planomonospora venezuelensis</name>
    <dbReference type="NCBI Taxonomy" id="1999"/>
    <lineage>
        <taxon>Bacteria</taxon>
        <taxon>Bacillati</taxon>
        <taxon>Actinomycetota</taxon>
        <taxon>Actinomycetes</taxon>
        <taxon>Streptosporangiales</taxon>
        <taxon>Streptosporangiaceae</taxon>
        <taxon>Planomonospora</taxon>
    </lineage>
</organism>
<accession>A0A841CY81</accession>
<evidence type="ECO:0000256" key="2">
    <source>
        <dbReference type="SAM" id="Phobius"/>
    </source>
</evidence>
<keyword evidence="2" id="KW-0812">Transmembrane</keyword>
<evidence type="ECO:0000313" key="3">
    <source>
        <dbReference type="EMBL" id="MBB5960905.1"/>
    </source>
</evidence>
<proteinExistence type="predicted"/>
<keyword evidence="2" id="KW-0472">Membrane</keyword>
<feature type="transmembrane region" description="Helical" evidence="2">
    <location>
        <begin position="111"/>
        <end position="131"/>
    </location>
</feature>